<name>A0A427XNC7_9TREE</name>
<dbReference type="PROSITE" id="PS00108">
    <property type="entry name" value="PROTEIN_KINASE_ST"/>
    <property type="match status" value="1"/>
</dbReference>
<keyword evidence="2 4" id="KW-0547">Nucleotide-binding</keyword>
<evidence type="ECO:0000256" key="2">
    <source>
        <dbReference type="ARBA" id="ARBA00022741"/>
    </source>
</evidence>
<dbReference type="GO" id="GO:0005737">
    <property type="term" value="C:cytoplasm"/>
    <property type="evidence" value="ECO:0007669"/>
    <property type="project" value="TreeGrafter"/>
</dbReference>
<dbReference type="SMART" id="SM00220">
    <property type="entry name" value="S_TKc"/>
    <property type="match status" value="1"/>
</dbReference>
<dbReference type="InterPro" id="IPR008271">
    <property type="entry name" value="Ser/Thr_kinase_AS"/>
</dbReference>
<comment type="caution">
    <text evidence="7">The sequence shown here is derived from an EMBL/GenBank/DDBJ whole genome shotgun (WGS) entry which is preliminary data.</text>
</comment>
<dbReference type="Gene3D" id="1.10.510.10">
    <property type="entry name" value="Transferase(Phosphotransferase) domain 1"/>
    <property type="match status" value="1"/>
</dbReference>
<evidence type="ECO:0000256" key="5">
    <source>
        <dbReference type="SAM" id="MobiDB-lite"/>
    </source>
</evidence>
<dbReference type="PROSITE" id="PS00107">
    <property type="entry name" value="PROTEIN_KINASE_ATP"/>
    <property type="match status" value="1"/>
</dbReference>
<dbReference type="InterPro" id="IPR011009">
    <property type="entry name" value="Kinase-like_dom_sf"/>
</dbReference>
<dbReference type="GO" id="GO:0005524">
    <property type="term" value="F:ATP binding"/>
    <property type="evidence" value="ECO:0007669"/>
    <property type="project" value="UniProtKB-UniRule"/>
</dbReference>
<feature type="compositionally biased region" description="Polar residues" evidence="5">
    <location>
        <begin position="450"/>
        <end position="470"/>
    </location>
</feature>
<sequence>MVSTEAAYLAAVARQPKDARPDQIYEKLEMVGKGAYGAVYQGRHTATNHVVALKIINLDTEDDDVSDIQKEVSLLQQLMNSFTGTGGAGPGTTGPMPNVIKYYGSMMEGPKVWIIMEYADGGSIRTVSRAQPLKELHIALIMRETLVALQFLHKNGIIHRDIKAANILLTAQPPRILLCDFGVAALLVSQSAKRSTFVGTPYWMAPEVVTQGRLYDVKADIWSLGITLLEMAHGEPPMSGQPAAHAVKILGDKKLRAPRLEGGTWSKDMRDFVVACLNEEPSDRLSAEELSKMKWMKGVARTPLTTLSELITRFQQWKDQGGQRMSLAPGVGAQIDDDSVSVSSDDWNFTVRSRMSMLTDTPQDEATAKMPPPESLRRLFHDDSLDSDPFHSYNQPPPPPLPPASIQPVVEPTIDTIDLPDDKSDTGGTVRQSRKPSHLFIVTNPFRPTAGTTSASNTVGSGSEESQQQTPLARLPLPQVPPKQSLDTFTAAPTARSATDLRGPGIGLGLGGPQARKPSGDAAGLRGFQFPLMTAATTGKPSPPAPQYPLMQASTQPLQSGELSPLGAPIPPFARTTTPMMRQASVAVMEGRATQAAAQQLALNADTPHSPPKGLGVPGTLGIGRPPAMGVGMMRSRSGSRVDDAALGGMGMGLRDLLKLSPAVPDSSDLLPPSPSTLVAPKPFVALPSPLALPPSEGTTHGPSLLSSQNGMPNYPGASFGAPPPATLGAPVTLIAPNTSSISLPALLPSPGLPTTPGAPTGAHQVPPPVPPVQIPAQAYGQTYAHTYNHTYSHTYGGQPGAALFPLDLMRVDDTTAALAELDMQVDGLRRWLDVVERGLDDLLRVGTGGGESTDGDDVPTPHATSQPSVVTPLPLQQQQQQQQQAVLQSSPVSMTSGGGVNGERVGFGSPGPSPLSASTSSRAERTNVI</sequence>
<feature type="compositionally biased region" description="Basic and acidic residues" evidence="5">
    <location>
        <begin position="375"/>
        <end position="384"/>
    </location>
</feature>
<dbReference type="EC" id="2.7.11.1" evidence="1"/>
<dbReference type="RefSeq" id="XP_028475219.1">
    <property type="nucleotide sequence ID" value="XM_028624147.1"/>
</dbReference>
<proteinExistence type="predicted"/>
<dbReference type="PROSITE" id="PS50011">
    <property type="entry name" value="PROTEIN_KINASE_DOM"/>
    <property type="match status" value="1"/>
</dbReference>
<feature type="compositionally biased region" description="Pro residues" evidence="5">
    <location>
        <begin position="395"/>
        <end position="405"/>
    </location>
</feature>
<dbReference type="InterPro" id="IPR017441">
    <property type="entry name" value="Protein_kinase_ATP_BS"/>
</dbReference>
<protein>
    <recommendedName>
        <fullName evidence="1">non-specific serine/threonine protein kinase</fullName>
        <ecNumber evidence="1">2.7.11.1</ecNumber>
    </recommendedName>
</protein>
<dbReference type="GeneID" id="39593388"/>
<dbReference type="Pfam" id="PF00069">
    <property type="entry name" value="Pkinase"/>
    <property type="match status" value="1"/>
</dbReference>
<evidence type="ECO:0000256" key="3">
    <source>
        <dbReference type="ARBA" id="ARBA00022840"/>
    </source>
</evidence>
<keyword evidence="8" id="KW-1185">Reference proteome</keyword>
<dbReference type="Gene3D" id="3.30.200.20">
    <property type="entry name" value="Phosphorylase Kinase, domain 1"/>
    <property type="match status" value="1"/>
</dbReference>
<dbReference type="STRING" id="105984.A0A427XNC7"/>
<feature type="region of interest" description="Disordered" evidence="5">
    <location>
        <begin position="691"/>
        <end position="712"/>
    </location>
</feature>
<feature type="binding site" evidence="4">
    <location>
        <position position="54"/>
    </location>
    <ligand>
        <name>ATP</name>
        <dbReference type="ChEBI" id="CHEBI:30616"/>
    </ligand>
</feature>
<dbReference type="PANTHER" id="PTHR48012">
    <property type="entry name" value="STERILE20-LIKE KINASE, ISOFORM B-RELATED"/>
    <property type="match status" value="1"/>
</dbReference>
<accession>A0A427XNC7</accession>
<feature type="region of interest" description="Disordered" evidence="5">
    <location>
        <begin position="846"/>
        <end position="930"/>
    </location>
</feature>
<dbReference type="GO" id="GO:0004674">
    <property type="term" value="F:protein serine/threonine kinase activity"/>
    <property type="evidence" value="ECO:0007669"/>
    <property type="project" value="UniProtKB-EC"/>
</dbReference>
<dbReference type="InterPro" id="IPR000719">
    <property type="entry name" value="Prot_kinase_dom"/>
</dbReference>
<gene>
    <name evidence="7" type="ORF">EHS24_008845</name>
</gene>
<feature type="compositionally biased region" description="Low complexity" evidence="5">
    <location>
        <begin position="867"/>
        <end position="894"/>
    </location>
</feature>
<reference evidence="7 8" key="1">
    <citation type="submission" date="2018-11" db="EMBL/GenBank/DDBJ databases">
        <title>Genome sequence of Apiotrichum porosum DSM 27194.</title>
        <authorList>
            <person name="Aliyu H."/>
            <person name="Gorte O."/>
            <person name="Ochsenreither K."/>
        </authorList>
    </citation>
    <scope>NUCLEOTIDE SEQUENCE [LARGE SCALE GENOMIC DNA]</scope>
    <source>
        <strain evidence="7 8">DSM 27194</strain>
    </source>
</reference>
<feature type="compositionally biased region" description="Polar residues" evidence="5">
    <location>
        <begin position="697"/>
        <end position="712"/>
    </location>
</feature>
<evidence type="ECO:0000313" key="7">
    <source>
        <dbReference type="EMBL" id="RSH80272.1"/>
    </source>
</evidence>
<dbReference type="SUPFAM" id="SSF56112">
    <property type="entry name" value="Protein kinase-like (PK-like)"/>
    <property type="match status" value="1"/>
</dbReference>
<evidence type="ECO:0000313" key="8">
    <source>
        <dbReference type="Proteomes" id="UP000279236"/>
    </source>
</evidence>
<evidence type="ECO:0000256" key="4">
    <source>
        <dbReference type="PROSITE-ProRule" id="PRU10141"/>
    </source>
</evidence>
<organism evidence="7 8">
    <name type="scientific">Apiotrichum porosum</name>
    <dbReference type="NCBI Taxonomy" id="105984"/>
    <lineage>
        <taxon>Eukaryota</taxon>
        <taxon>Fungi</taxon>
        <taxon>Dikarya</taxon>
        <taxon>Basidiomycota</taxon>
        <taxon>Agaricomycotina</taxon>
        <taxon>Tremellomycetes</taxon>
        <taxon>Trichosporonales</taxon>
        <taxon>Trichosporonaceae</taxon>
        <taxon>Apiotrichum</taxon>
    </lineage>
</organism>
<dbReference type="InterPro" id="IPR050629">
    <property type="entry name" value="STE20/SPS1-PAK"/>
</dbReference>
<feature type="domain" description="Protein kinase" evidence="6">
    <location>
        <begin position="25"/>
        <end position="296"/>
    </location>
</feature>
<evidence type="ECO:0000259" key="6">
    <source>
        <dbReference type="PROSITE" id="PS50011"/>
    </source>
</evidence>
<dbReference type="Proteomes" id="UP000279236">
    <property type="component" value="Unassembled WGS sequence"/>
</dbReference>
<keyword evidence="3 4" id="KW-0067">ATP-binding</keyword>
<dbReference type="OrthoDB" id="248923at2759"/>
<dbReference type="PANTHER" id="PTHR48012:SF21">
    <property type="entry name" value="PH DOMAIN-CONTAINING PROTEIN"/>
    <property type="match status" value="1"/>
</dbReference>
<dbReference type="EMBL" id="RSCE01000008">
    <property type="protein sequence ID" value="RSH80272.1"/>
    <property type="molecule type" value="Genomic_DNA"/>
</dbReference>
<dbReference type="FunFam" id="1.10.510.10:FF:000421">
    <property type="entry name" value="Serine/threonine-protein kinase PAK 6"/>
    <property type="match status" value="1"/>
</dbReference>
<evidence type="ECO:0000256" key="1">
    <source>
        <dbReference type="ARBA" id="ARBA00012513"/>
    </source>
</evidence>
<feature type="region of interest" description="Disordered" evidence="5">
    <location>
        <begin position="358"/>
        <end position="470"/>
    </location>
</feature>
<dbReference type="AlphaFoldDB" id="A0A427XNC7"/>